<evidence type="ECO:0000313" key="3">
    <source>
        <dbReference type="Proteomes" id="UP000826651"/>
    </source>
</evidence>
<dbReference type="Proteomes" id="UP000826651">
    <property type="component" value="Unassembled WGS sequence"/>
</dbReference>
<dbReference type="Gene3D" id="3.40.50.150">
    <property type="entry name" value="Vaccinia Virus protein VP39"/>
    <property type="match status" value="1"/>
</dbReference>
<reference evidence="2 3" key="1">
    <citation type="submission" date="2021-04" db="EMBL/GenBank/DDBJ databases">
        <title>Ruania sp. nov., isolated from sandy soil of mangrove forest.</title>
        <authorList>
            <person name="Ge X."/>
            <person name="Huang R."/>
            <person name="Liu W."/>
        </authorList>
    </citation>
    <scope>NUCLEOTIDE SEQUENCE [LARGE SCALE GENOMIC DNA]</scope>
    <source>
        <strain evidence="2 3">N2-46</strain>
    </source>
</reference>
<keyword evidence="2" id="KW-0489">Methyltransferase</keyword>
<dbReference type="EC" id="2.1.1.-" evidence="2"/>
<dbReference type="Pfam" id="PF13578">
    <property type="entry name" value="Methyltransf_24"/>
    <property type="match status" value="1"/>
</dbReference>
<sequence length="429" mass="48328">MTGSIELADVSRALFMLSMDEADRAMAALTANWAPADDVMADLTAALATATASDRARALGDVFRDHELPHDHANECYRAAFYFSGEAEELSSNPLYAHYLAHRSGAMIDKWIHYFPVYHRHLERYRGAPVRVLEIGVYRGGGLDMWQRYFGPDATVVGLDVDEAAVRAVGGRYVVELGDQEDPEVLRRINAEHGPFDVIIDDGGHTMAQQIVTAETMFPLLRDGGTFIVEDCHTSYWDYYQGGLKRPGTFIEWVKDRLDDEHSRYHVAIDRASIWATHLDGAHVYDSVVVLDKAERFRPFSEVGGSSSYLRSDRVSESYLADALAARDQLQAELDAIRGEVSALRDEMDRSTDRSATEVIENDRSARLALQRMRRESVENNAELERLQADLASANGRLLESWEQIRLMRGSVSWRLTGPIRAVRRLMSR</sequence>
<dbReference type="SUPFAM" id="SSF53335">
    <property type="entry name" value="S-adenosyl-L-methionine-dependent methyltransferases"/>
    <property type="match status" value="1"/>
</dbReference>
<dbReference type="EMBL" id="JAGSHT010000010">
    <property type="protein sequence ID" value="MBZ2196418.1"/>
    <property type="molecule type" value="Genomic_DNA"/>
</dbReference>
<dbReference type="GO" id="GO:0032259">
    <property type="term" value="P:methylation"/>
    <property type="evidence" value="ECO:0007669"/>
    <property type="project" value="UniProtKB-KW"/>
</dbReference>
<comment type="caution">
    <text evidence="2">The sequence shown here is derived from an EMBL/GenBank/DDBJ whole genome shotgun (WGS) entry which is preliminary data.</text>
</comment>
<evidence type="ECO:0000313" key="2">
    <source>
        <dbReference type="EMBL" id="MBZ2196418.1"/>
    </source>
</evidence>
<evidence type="ECO:0000256" key="1">
    <source>
        <dbReference type="SAM" id="Coils"/>
    </source>
</evidence>
<keyword evidence="2" id="KW-0808">Transferase</keyword>
<proteinExistence type="predicted"/>
<accession>A0ABS7SAY6</accession>
<dbReference type="InterPro" id="IPR029063">
    <property type="entry name" value="SAM-dependent_MTases_sf"/>
</dbReference>
<protein>
    <submittedName>
        <fullName evidence="2">Class I SAM-dependent methyltransferase</fullName>
        <ecNumber evidence="2">2.1.1.-</ecNumber>
    </submittedName>
</protein>
<feature type="coiled-coil region" evidence="1">
    <location>
        <begin position="320"/>
        <end position="390"/>
    </location>
</feature>
<name>A0ABS7SAY6_9MICO</name>
<keyword evidence="1" id="KW-0175">Coiled coil</keyword>
<dbReference type="RefSeq" id="WP_223405266.1">
    <property type="nucleotide sequence ID" value="NZ_JAGSHT010000010.1"/>
</dbReference>
<keyword evidence="3" id="KW-1185">Reference proteome</keyword>
<organism evidence="2 3">
    <name type="scientific">Occultella gossypii</name>
    <dbReference type="NCBI Taxonomy" id="2800820"/>
    <lineage>
        <taxon>Bacteria</taxon>
        <taxon>Bacillati</taxon>
        <taxon>Actinomycetota</taxon>
        <taxon>Actinomycetes</taxon>
        <taxon>Micrococcales</taxon>
        <taxon>Ruaniaceae</taxon>
        <taxon>Occultella</taxon>
    </lineage>
</organism>
<dbReference type="GO" id="GO:0008168">
    <property type="term" value="F:methyltransferase activity"/>
    <property type="evidence" value="ECO:0007669"/>
    <property type="project" value="UniProtKB-KW"/>
</dbReference>
<gene>
    <name evidence="2" type="ORF">KCQ71_09665</name>
</gene>